<proteinExistence type="predicted"/>
<name>A0A644XHI8_9ZZZZ</name>
<dbReference type="InterPro" id="IPR006224">
    <property type="entry name" value="PsdUridine_synth_RluA-like_CS"/>
</dbReference>
<dbReference type="EC" id="5.4.99.23" evidence="2"/>
<dbReference type="GO" id="GO:0003723">
    <property type="term" value="F:RNA binding"/>
    <property type="evidence" value="ECO:0007669"/>
    <property type="project" value="InterPro"/>
</dbReference>
<dbReference type="Pfam" id="PF00849">
    <property type="entry name" value="PseudoU_synth_2"/>
    <property type="match status" value="1"/>
</dbReference>
<dbReference type="AlphaFoldDB" id="A0A644XHI8"/>
<comment type="caution">
    <text evidence="2">The sequence shown here is derived from an EMBL/GenBank/DDBJ whole genome shotgun (WGS) entry which is preliminary data.</text>
</comment>
<evidence type="ECO:0000259" key="1">
    <source>
        <dbReference type="Pfam" id="PF00849"/>
    </source>
</evidence>
<evidence type="ECO:0000313" key="2">
    <source>
        <dbReference type="EMBL" id="MPM13584.1"/>
    </source>
</evidence>
<dbReference type="PROSITE" id="PS01129">
    <property type="entry name" value="PSI_RLU"/>
    <property type="match status" value="1"/>
</dbReference>
<dbReference type="GO" id="GO:0000455">
    <property type="term" value="P:enzyme-directed rRNA pseudouridine synthesis"/>
    <property type="evidence" value="ECO:0007669"/>
    <property type="project" value="TreeGrafter"/>
</dbReference>
<dbReference type="PANTHER" id="PTHR21600:SF35">
    <property type="entry name" value="PSEUDOURIDINE SYNTHASE"/>
    <property type="match status" value="1"/>
</dbReference>
<dbReference type="SUPFAM" id="SSF55120">
    <property type="entry name" value="Pseudouridine synthase"/>
    <property type="match status" value="1"/>
</dbReference>
<accession>A0A644XHI8</accession>
<dbReference type="InterPro" id="IPR020103">
    <property type="entry name" value="PsdUridine_synth_cat_dom_sf"/>
</dbReference>
<dbReference type="CDD" id="cd02869">
    <property type="entry name" value="PseudoU_synth_RluA_like"/>
    <property type="match status" value="1"/>
</dbReference>
<sequence>MASRRVDSLLRKELALSGSAVKRAKAAPDGITLDGRIVHTDERAAAGQTLSVVVGDSANLNAPIPKEGPLKIVYEDQDLLILDKQAGAAVHPSPGHYDDTIGNFIMDYYQKRGLAAGYHPVNRLDRGTSGLMVLSKHGYGQERLKAQLHTNEFLRTYLAICDGIPEPCRGVVDAPIGRSEGEVLRREVRSDGEAASTRYETLSAFGGRALVRLELRTGRTHQIRVHMAYLGCPLTGDFLYGKENKELIGRAALHSAHLELTHPVTGRRLVFDAPLPADMRRLIDLQ</sequence>
<keyword evidence="2" id="KW-0413">Isomerase</keyword>
<dbReference type="InterPro" id="IPR050188">
    <property type="entry name" value="RluA_PseudoU_synthase"/>
</dbReference>
<organism evidence="2">
    <name type="scientific">bioreactor metagenome</name>
    <dbReference type="NCBI Taxonomy" id="1076179"/>
    <lineage>
        <taxon>unclassified sequences</taxon>
        <taxon>metagenomes</taxon>
        <taxon>ecological metagenomes</taxon>
    </lineage>
</organism>
<dbReference type="InterPro" id="IPR006145">
    <property type="entry name" value="PsdUridine_synth_RsuA/RluA"/>
</dbReference>
<gene>
    <name evidence="2" type="primary">rluD_25</name>
    <name evidence="2" type="ORF">SDC9_59941</name>
</gene>
<dbReference type="Gene3D" id="3.30.2350.10">
    <property type="entry name" value="Pseudouridine synthase"/>
    <property type="match status" value="1"/>
</dbReference>
<dbReference type="PANTHER" id="PTHR21600">
    <property type="entry name" value="MITOCHONDRIAL RNA PSEUDOURIDINE SYNTHASE"/>
    <property type="match status" value="1"/>
</dbReference>
<feature type="domain" description="Pseudouridine synthase RsuA/RluA-like" evidence="1">
    <location>
        <begin position="78"/>
        <end position="228"/>
    </location>
</feature>
<protein>
    <submittedName>
        <fullName evidence="2">Ribosomal large subunit pseudouridine synthase D</fullName>
        <ecNumber evidence="2">5.4.99.23</ecNumber>
    </submittedName>
</protein>
<dbReference type="NCBIfam" id="TIGR00005">
    <property type="entry name" value="rluA_subfam"/>
    <property type="match status" value="1"/>
</dbReference>
<dbReference type="EMBL" id="VSSQ01002141">
    <property type="protein sequence ID" value="MPM13584.1"/>
    <property type="molecule type" value="Genomic_DNA"/>
</dbReference>
<reference evidence="2" key="1">
    <citation type="submission" date="2019-08" db="EMBL/GenBank/DDBJ databases">
        <authorList>
            <person name="Kucharzyk K."/>
            <person name="Murdoch R.W."/>
            <person name="Higgins S."/>
            <person name="Loffler F."/>
        </authorList>
    </citation>
    <scope>NUCLEOTIDE SEQUENCE</scope>
</reference>
<dbReference type="GO" id="GO:0160140">
    <property type="term" value="F:23S rRNA pseudouridine(1911/1915/1917) synthase activity"/>
    <property type="evidence" value="ECO:0007669"/>
    <property type="project" value="UniProtKB-EC"/>
</dbReference>
<dbReference type="InterPro" id="IPR006225">
    <property type="entry name" value="PsdUridine_synth_RluC/D"/>
</dbReference>